<dbReference type="RefSeq" id="WP_123665267.1">
    <property type="nucleotide sequence ID" value="NZ_RJKE01000001.1"/>
</dbReference>
<feature type="domain" description="AMP-dependent synthetase/ligase" evidence="3">
    <location>
        <begin position="11"/>
        <end position="369"/>
    </location>
</feature>
<gene>
    <name evidence="5" type="ORF">EDD29_3357</name>
</gene>
<comment type="similarity">
    <text evidence="1">Belongs to the ATP-dependent AMP-binding enzyme family.</text>
</comment>
<protein>
    <submittedName>
        <fullName evidence="5">Acyl-CoA synthetase (AMP-forming)/AMP-acid ligase II</fullName>
    </submittedName>
</protein>
<dbReference type="Gene3D" id="3.40.50.12780">
    <property type="entry name" value="N-terminal domain of ligase-like"/>
    <property type="match status" value="1"/>
</dbReference>
<dbReference type="PANTHER" id="PTHR43201">
    <property type="entry name" value="ACYL-COA SYNTHETASE"/>
    <property type="match status" value="1"/>
</dbReference>
<dbReference type="InterPro" id="IPR042099">
    <property type="entry name" value="ANL_N_sf"/>
</dbReference>
<keyword evidence="6" id="KW-1185">Reference proteome</keyword>
<dbReference type="GO" id="GO:0031956">
    <property type="term" value="F:medium-chain fatty acid-CoA ligase activity"/>
    <property type="evidence" value="ECO:0007669"/>
    <property type="project" value="TreeGrafter"/>
</dbReference>
<comment type="caution">
    <text evidence="5">The sequence shown here is derived from an EMBL/GenBank/DDBJ whole genome shotgun (WGS) entry which is preliminary data.</text>
</comment>
<reference evidence="5 6" key="1">
    <citation type="submission" date="2018-11" db="EMBL/GenBank/DDBJ databases">
        <title>Sequencing the genomes of 1000 actinobacteria strains.</title>
        <authorList>
            <person name="Klenk H.-P."/>
        </authorList>
    </citation>
    <scope>NUCLEOTIDE SEQUENCE [LARGE SCALE GENOMIC DNA]</scope>
    <source>
        <strain evidence="5 6">DSM 44254</strain>
    </source>
</reference>
<name>A0A3N1CYG6_9ACTN</name>
<evidence type="ECO:0000256" key="2">
    <source>
        <dbReference type="ARBA" id="ARBA00022598"/>
    </source>
</evidence>
<dbReference type="SUPFAM" id="SSF56801">
    <property type="entry name" value="Acetyl-CoA synthetase-like"/>
    <property type="match status" value="1"/>
</dbReference>
<dbReference type="InterPro" id="IPR025110">
    <property type="entry name" value="AMP-bd_C"/>
</dbReference>
<dbReference type="PANTHER" id="PTHR43201:SF5">
    <property type="entry name" value="MEDIUM-CHAIN ACYL-COA LIGASE ACSF2, MITOCHONDRIAL"/>
    <property type="match status" value="1"/>
</dbReference>
<evidence type="ECO:0000313" key="6">
    <source>
        <dbReference type="Proteomes" id="UP000272400"/>
    </source>
</evidence>
<proteinExistence type="inferred from homology"/>
<dbReference type="GO" id="GO:0006631">
    <property type="term" value="P:fatty acid metabolic process"/>
    <property type="evidence" value="ECO:0007669"/>
    <property type="project" value="TreeGrafter"/>
</dbReference>
<dbReference type="Pfam" id="PF00501">
    <property type="entry name" value="AMP-binding"/>
    <property type="match status" value="1"/>
</dbReference>
<evidence type="ECO:0000256" key="1">
    <source>
        <dbReference type="ARBA" id="ARBA00006432"/>
    </source>
</evidence>
<organism evidence="5 6">
    <name type="scientific">Actinocorallia herbida</name>
    <dbReference type="NCBI Taxonomy" id="58109"/>
    <lineage>
        <taxon>Bacteria</taxon>
        <taxon>Bacillati</taxon>
        <taxon>Actinomycetota</taxon>
        <taxon>Actinomycetes</taxon>
        <taxon>Streptosporangiales</taxon>
        <taxon>Thermomonosporaceae</taxon>
        <taxon>Actinocorallia</taxon>
    </lineage>
</organism>
<feature type="domain" description="AMP-binding enzyme C-terminal" evidence="4">
    <location>
        <begin position="419"/>
        <end position="492"/>
    </location>
</feature>
<dbReference type="EMBL" id="RJKE01000001">
    <property type="protein sequence ID" value="ROO85808.1"/>
    <property type="molecule type" value="Genomic_DNA"/>
</dbReference>
<dbReference type="Pfam" id="PF13193">
    <property type="entry name" value="AMP-binding_C"/>
    <property type="match status" value="1"/>
</dbReference>
<evidence type="ECO:0000259" key="3">
    <source>
        <dbReference type="Pfam" id="PF00501"/>
    </source>
</evidence>
<dbReference type="AlphaFoldDB" id="A0A3N1CYG6"/>
<evidence type="ECO:0000259" key="4">
    <source>
        <dbReference type="Pfam" id="PF13193"/>
    </source>
</evidence>
<dbReference type="PROSITE" id="PS00455">
    <property type="entry name" value="AMP_BINDING"/>
    <property type="match status" value="1"/>
</dbReference>
<sequence length="518" mass="56126">MTANLSRILDWARHRFADKDALVFEDRRWTYAELHQDVNALAAGLLARGVGRGDRVAVLAMNLPEYLILGLALAKTGAVMVPLNHRLHPEEIADVLARSGAVGLAAETEFAETARALADRLPRLRVLLGLDAMGEGWTGVGALIAAHRGAEVPDAHLSDDDLQRILFTSGTTSRPKGVRLTHGNVNANMNAQVVELALTHRDRVLNFAPLYHVGGLDIPGYATWYVGATMVLMRRFDARSILAAIETERITGMVMVATMLQLIRRLGPDAVGDTGSVRWMIFSQVTPALFRDTLELFPNASLVEGYGMTETCNGVTYLDTAHMLSKQGSVGRPVHGVDVRVVGEDGAEVPPGTEGEIVVRGAKVCPGYLDDPEADARAFRDGWFHTGDVGRFDEDGYLYVVDRLKDMIRSGGENVAGPEIEAVLCDHPGVHQAAVVGIAHPTWVEVPAAVLVAEPGLDPWALLAHCNSRLGRFKVPKALYLVDELPSNPSGKILKRELRTGLAQLEPVWVEAGTTPPR</sequence>
<dbReference type="Proteomes" id="UP000272400">
    <property type="component" value="Unassembled WGS sequence"/>
</dbReference>
<dbReference type="InterPro" id="IPR045851">
    <property type="entry name" value="AMP-bd_C_sf"/>
</dbReference>
<dbReference type="InterPro" id="IPR020845">
    <property type="entry name" value="AMP-binding_CS"/>
</dbReference>
<dbReference type="InterPro" id="IPR000873">
    <property type="entry name" value="AMP-dep_synth/lig_dom"/>
</dbReference>
<dbReference type="Gene3D" id="3.30.300.30">
    <property type="match status" value="1"/>
</dbReference>
<accession>A0A3N1CYG6</accession>
<evidence type="ECO:0000313" key="5">
    <source>
        <dbReference type="EMBL" id="ROO85808.1"/>
    </source>
</evidence>
<keyword evidence="2 5" id="KW-0436">Ligase</keyword>
<dbReference type="OrthoDB" id="9803968at2"/>